<dbReference type="InterPro" id="IPR000734">
    <property type="entry name" value="TAG_lipase"/>
</dbReference>
<reference evidence="9" key="1">
    <citation type="submission" date="2011-08" db="EMBL/GenBank/DDBJ databases">
        <authorList>
            <person name="Rombauts S."/>
        </authorList>
    </citation>
    <scope>NUCLEOTIDE SEQUENCE</scope>
    <source>
        <strain evidence="9">London</strain>
    </source>
</reference>
<dbReference type="SUPFAM" id="SSF49723">
    <property type="entry name" value="Lipase/lipooxygenase domain (PLAT/LH2 domain)"/>
    <property type="match status" value="1"/>
</dbReference>
<feature type="domain" description="Lipase" evidence="7">
    <location>
        <begin position="31"/>
        <end position="355"/>
    </location>
</feature>
<evidence type="ECO:0000313" key="8">
    <source>
        <dbReference type="EnsemblMetazoa" id="tetur35g01060.1"/>
    </source>
</evidence>
<keyword evidence="6" id="KW-0732">Signal</keyword>
<feature type="compositionally biased region" description="Polar residues" evidence="5">
    <location>
        <begin position="612"/>
        <end position="631"/>
    </location>
</feature>
<evidence type="ECO:0000256" key="5">
    <source>
        <dbReference type="SAM" id="MobiDB-lite"/>
    </source>
</evidence>
<dbReference type="Gene3D" id="2.60.60.20">
    <property type="entry name" value="PLAT/LH2 domain"/>
    <property type="match status" value="1"/>
</dbReference>
<evidence type="ECO:0000259" key="7">
    <source>
        <dbReference type="Pfam" id="PF00151"/>
    </source>
</evidence>
<feature type="compositionally biased region" description="Polar residues" evidence="5">
    <location>
        <begin position="533"/>
        <end position="586"/>
    </location>
</feature>
<proteinExistence type="inferred from homology"/>
<dbReference type="Proteomes" id="UP000015104">
    <property type="component" value="Unassembled WGS sequence"/>
</dbReference>
<name>T1L3C8_TETUR</name>
<evidence type="ECO:0000313" key="9">
    <source>
        <dbReference type="Proteomes" id="UP000015104"/>
    </source>
</evidence>
<dbReference type="PANTHER" id="PTHR11610">
    <property type="entry name" value="LIPASE"/>
    <property type="match status" value="1"/>
</dbReference>
<dbReference type="GO" id="GO:0016042">
    <property type="term" value="P:lipid catabolic process"/>
    <property type="evidence" value="ECO:0007669"/>
    <property type="project" value="TreeGrafter"/>
</dbReference>
<feature type="chain" id="PRO_5007729085" description="Lipase domain-containing protein" evidence="6">
    <location>
        <begin position="21"/>
        <end position="787"/>
    </location>
</feature>
<dbReference type="AlphaFoldDB" id="T1L3C8"/>
<evidence type="ECO:0000256" key="2">
    <source>
        <dbReference type="ARBA" id="ARBA00010701"/>
    </source>
</evidence>
<dbReference type="STRING" id="32264.T1L3C8"/>
<dbReference type="InterPro" id="IPR036392">
    <property type="entry name" value="PLAT/LH2_dom_sf"/>
</dbReference>
<comment type="similarity">
    <text evidence="2 4">Belongs to the AB hydrolase superfamily. Lipase family.</text>
</comment>
<dbReference type="GO" id="GO:0005615">
    <property type="term" value="C:extracellular space"/>
    <property type="evidence" value="ECO:0007669"/>
    <property type="project" value="TreeGrafter"/>
</dbReference>
<feature type="compositionally biased region" description="Low complexity" evidence="5">
    <location>
        <begin position="594"/>
        <end position="611"/>
    </location>
</feature>
<dbReference type="Pfam" id="PF00151">
    <property type="entry name" value="Lipase"/>
    <property type="match status" value="1"/>
</dbReference>
<dbReference type="InterPro" id="IPR033906">
    <property type="entry name" value="Lipase_N"/>
</dbReference>
<feature type="signal peptide" evidence="6">
    <location>
        <begin position="1"/>
        <end position="20"/>
    </location>
</feature>
<evidence type="ECO:0000256" key="1">
    <source>
        <dbReference type="ARBA" id="ARBA00004613"/>
    </source>
</evidence>
<dbReference type="InterPro" id="IPR029058">
    <property type="entry name" value="AB_hydrolase_fold"/>
</dbReference>
<protein>
    <recommendedName>
        <fullName evidence="7">Lipase domain-containing protein</fullName>
    </recommendedName>
</protein>
<accession>T1L3C8</accession>
<dbReference type="GO" id="GO:0016298">
    <property type="term" value="F:lipase activity"/>
    <property type="evidence" value="ECO:0007669"/>
    <property type="project" value="InterPro"/>
</dbReference>
<reference evidence="8" key="2">
    <citation type="submission" date="2015-06" db="UniProtKB">
        <authorList>
            <consortium name="EnsemblMetazoa"/>
        </authorList>
    </citation>
    <scope>IDENTIFICATION</scope>
</reference>
<dbReference type="PRINTS" id="PR00821">
    <property type="entry name" value="TAGLIPASE"/>
</dbReference>
<feature type="region of interest" description="Disordered" evidence="5">
    <location>
        <begin position="518"/>
        <end position="631"/>
    </location>
</feature>
<dbReference type="HOGENOM" id="CLU_039558_0_0_1"/>
<dbReference type="SUPFAM" id="SSF53474">
    <property type="entry name" value="alpha/beta-Hydrolases"/>
    <property type="match status" value="1"/>
</dbReference>
<evidence type="ECO:0000256" key="3">
    <source>
        <dbReference type="ARBA" id="ARBA00022525"/>
    </source>
</evidence>
<dbReference type="EMBL" id="CAEY01001016">
    <property type="status" value="NOT_ANNOTATED_CDS"/>
    <property type="molecule type" value="Genomic_DNA"/>
</dbReference>
<dbReference type="Gene3D" id="3.40.50.1820">
    <property type="entry name" value="alpha/beta hydrolase"/>
    <property type="match status" value="1"/>
</dbReference>
<evidence type="ECO:0000256" key="4">
    <source>
        <dbReference type="RuleBase" id="RU004262"/>
    </source>
</evidence>
<keyword evidence="9" id="KW-1185">Reference proteome</keyword>
<dbReference type="EnsemblMetazoa" id="tetur35g01060.1">
    <property type="protein sequence ID" value="tetur35g01060.1"/>
    <property type="gene ID" value="tetur35g01060"/>
</dbReference>
<keyword evidence="3" id="KW-0964">Secreted</keyword>
<organism evidence="8 9">
    <name type="scientific">Tetranychus urticae</name>
    <name type="common">Two-spotted spider mite</name>
    <dbReference type="NCBI Taxonomy" id="32264"/>
    <lineage>
        <taxon>Eukaryota</taxon>
        <taxon>Metazoa</taxon>
        <taxon>Ecdysozoa</taxon>
        <taxon>Arthropoda</taxon>
        <taxon>Chelicerata</taxon>
        <taxon>Arachnida</taxon>
        <taxon>Acari</taxon>
        <taxon>Acariformes</taxon>
        <taxon>Trombidiformes</taxon>
        <taxon>Prostigmata</taxon>
        <taxon>Eleutherengona</taxon>
        <taxon>Raphignathae</taxon>
        <taxon>Tetranychoidea</taxon>
        <taxon>Tetranychidae</taxon>
        <taxon>Tetranychus</taxon>
    </lineage>
</organism>
<comment type="subcellular location">
    <subcellularLocation>
        <location evidence="1">Secreted</location>
    </subcellularLocation>
</comment>
<dbReference type="CDD" id="cd00707">
    <property type="entry name" value="Pancreat_lipase_like"/>
    <property type="match status" value="1"/>
</dbReference>
<sequence>MVQFHLFSLFILTVSQSTFGQHSNNSSSSDKCYGALGCFGTRDFSDLNGQPITFAPQSPEEINITFKLFTPENPYSSIDFKYNLEQFQLNNSPFDARKKVKFIIHGFTSSFDEMDWMGKLKDLILEGQPNQYNVFGVDWSNGAKTINYFQAVANTRVVGAALAHFIKKLNQISGLKFSNVHLIGHSLGAHVSGYAGERIQNPKIGRITGLDPAGPSFYSNESSLRLDPSDASYVDAIHTDYGNLVVEGLGIEDALGDIDFYPNGGYRQPACGKTKGLFNVLNQGVIKGKDEDQKNSETISCNHQFAPRLMLINPEQLTENCQFVGYQCSNYDDYEKGKCTDCGTDGKKCAVLSIFGETDRGSGQAFQEQKQTRFRDAAFKKYYYKTGAQSPYCLHHYGIEIHLANNSESGTGSFTLDLEGSKRKADGIKVSETFSSFKPGQTYTFLVTYEKSLGSLRKAVMKWTFKGIDVLNPLKLISSPKMIIDRLAIKYMSNIDPRLREEESSILCPEQSDTVSNGKQINFVPCRGGQGSGNSISRLNNGQKNQSQHQGNNAGTWSNSQKRPQSNGYTTPGYSTPRYQTSTSHPNGGDHRITSNYSSSSNNRRPSYSTSLYQTTPSYNDSSIRPSTSRYQPVANYHTPSSYHASFNQRPFSSSSPSSLYSPLNTWNRRPASPSLWTQDEPLRSRFRPHRDQIRPFFYSSLTKSSSDPREKVHSLHQIQARFCLQEQIKSLKKCSKPQHQVFSCLVICMWTDLLIQLSSLAIVDHLEAGVMFLIVGLESSGINQHD</sequence>
<evidence type="ECO:0000256" key="6">
    <source>
        <dbReference type="SAM" id="SignalP"/>
    </source>
</evidence>
<dbReference type="InterPro" id="IPR013818">
    <property type="entry name" value="Lipase"/>
</dbReference>